<dbReference type="PROSITE" id="PS50206">
    <property type="entry name" value="RHODANESE_3"/>
    <property type="match status" value="1"/>
</dbReference>
<sequence length="175" mass="19216">MKSAVDCFSCSLLAAVCLLFYSCADPSAESLQAEGKPQQEVPVAKADEGGPTRDAVQSPGDREAGEITVIRLEHLFALKQSGQVLLVDCRQPLFHRMGSIPGSVNLPVKKFDSTFSEMKPSLDEARQADQIIVLYCQNEKCPYAYQVAKKLSAKGYKVTIYNGGWDEWKHAGLED</sequence>
<feature type="region of interest" description="Disordered" evidence="1">
    <location>
        <begin position="31"/>
        <end position="60"/>
    </location>
</feature>
<dbReference type="PROSITE" id="PS51257">
    <property type="entry name" value="PROKAR_LIPOPROTEIN"/>
    <property type="match status" value="1"/>
</dbReference>
<dbReference type="GO" id="GO:0004792">
    <property type="term" value="F:thiosulfate-cyanide sulfurtransferase activity"/>
    <property type="evidence" value="ECO:0007669"/>
    <property type="project" value="TreeGrafter"/>
</dbReference>
<dbReference type="PANTHER" id="PTHR44086:SF10">
    <property type="entry name" value="THIOSULFATE SULFURTRANSFERASE_RHODANESE-LIKE DOMAIN-CONTAINING PROTEIN 3"/>
    <property type="match status" value="1"/>
</dbReference>
<feature type="chain" id="PRO_5032700946" evidence="2">
    <location>
        <begin position="25"/>
        <end position="175"/>
    </location>
</feature>
<evidence type="ECO:0000313" key="4">
    <source>
        <dbReference type="EMBL" id="NWK54041.1"/>
    </source>
</evidence>
<evidence type="ECO:0000313" key="5">
    <source>
        <dbReference type="Proteomes" id="UP000557872"/>
    </source>
</evidence>
<evidence type="ECO:0000256" key="2">
    <source>
        <dbReference type="SAM" id="SignalP"/>
    </source>
</evidence>
<protein>
    <submittedName>
        <fullName evidence="4">Rhodanese-like domain-containing protein</fullName>
    </submittedName>
</protein>
<dbReference type="Pfam" id="PF00581">
    <property type="entry name" value="Rhodanese"/>
    <property type="match status" value="1"/>
</dbReference>
<gene>
    <name evidence="4" type="ORF">HW115_00335</name>
</gene>
<keyword evidence="5" id="KW-1185">Reference proteome</keyword>
<dbReference type="RefSeq" id="WP_178930589.1">
    <property type="nucleotide sequence ID" value="NZ_JACBAZ010000001.1"/>
</dbReference>
<name>A0A851GEA7_9BACT</name>
<dbReference type="AlphaFoldDB" id="A0A851GEA7"/>
<dbReference type="SMART" id="SM00450">
    <property type="entry name" value="RHOD"/>
    <property type="match status" value="1"/>
</dbReference>
<dbReference type="InterPro" id="IPR001763">
    <property type="entry name" value="Rhodanese-like_dom"/>
</dbReference>
<accession>A0A851GEA7</accession>
<feature type="signal peptide" evidence="2">
    <location>
        <begin position="1"/>
        <end position="24"/>
    </location>
</feature>
<dbReference type="InterPro" id="IPR036873">
    <property type="entry name" value="Rhodanese-like_dom_sf"/>
</dbReference>
<reference evidence="4 5" key="1">
    <citation type="submission" date="2020-07" db="EMBL/GenBank/DDBJ databases">
        <title>Roseicoccus Jingziensis gen. nov., sp. nov., isolated from coastal seawater.</title>
        <authorList>
            <person name="Feng X."/>
        </authorList>
    </citation>
    <scope>NUCLEOTIDE SEQUENCE [LARGE SCALE GENOMIC DNA]</scope>
    <source>
        <strain evidence="4 5">N1E253</strain>
    </source>
</reference>
<comment type="caution">
    <text evidence="4">The sequence shown here is derived from an EMBL/GenBank/DDBJ whole genome shotgun (WGS) entry which is preliminary data.</text>
</comment>
<evidence type="ECO:0000259" key="3">
    <source>
        <dbReference type="PROSITE" id="PS50206"/>
    </source>
</evidence>
<evidence type="ECO:0000256" key="1">
    <source>
        <dbReference type="SAM" id="MobiDB-lite"/>
    </source>
</evidence>
<organism evidence="4 5">
    <name type="scientific">Oceaniferula marina</name>
    <dbReference type="NCBI Taxonomy" id="2748318"/>
    <lineage>
        <taxon>Bacteria</taxon>
        <taxon>Pseudomonadati</taxon>
        <taxon>Verrucomicrobiota</taxon>
        <taxon>Verrucomicrobiia</taxon>
        <taxon>Verrucomicrobiales</taxon>
        <taxon>Verrucomicrobiaceae</taxon>
        <taxon>Oceaniferula</taxon>
    </lineage>
</organism>
<keyword evidence="2" id="KW-0732">Signal</keyword>
<dbReference type="Gene3D" id="3.40.250.10">
    <property type="entry name" value="Rhodanese-like domain"/>
    <property type="match status" value="1"/>
</dbReference>
<feature type="domain" description="Rhodanese" evidence="3">
    <location>
        <begin position="80"/>
        <end position="173"/>
    </location>
</feature>
<dbReference type="PANTHER" id="PTHR44086">
    <property type="entry name" value="THIOSULFATE SULFURTRANSFERASE RDL2, MITOCHONDRIAL-RELATED"/>
    <property type="match status" value="1"/>
</dbReference>
<dbReference type="EMBL" id="JACBAZ010000001">
    <property type="protein sequence ID" value="NWK54041.1"/>
    <property type="molecule type" value="Genomic_DNA"/>
</dbReference>
<proteinExistence type="predicted"/>
<dbReference type="CDD" id="cd00158">
    <property type="entry name" value="RHOD"/>
    <property type="match status" value="1"/>
</dbReference>
<dbReference type="SUPFAM" id="SSF52821">
    <property type="entry name" value="Rhodanese/Cell cycle control phosphatase"/>
    <property type="match status" value="1"/>
</dbReference>
<dbReference type="Proteomes" id="UP000557872">
    <property type="component" value="Unassembled WGS sequence"/>
</dbReference>